<reference evidence="7" key="1">
    <citation type="submission" date="2017-08" db="EMBL/GenBank/DDBJ databases">
        <title>A dynamic microbial community with high functional redundancy inhabits the cold, oxic subseafloor aquifer.</title>
        <authorList>
            <person name="Tully B.J."/>
            <person name="Wheat C.G."/>
            <person name="Glazer B.T."/>
            <person name="Huber J.A."/>
        </authorList>
    </citation>
    <scope>NUCLEOTIDE SEQUENCE [LARGE SCALE GENOMIC DNA]</scope>
</reference>
<gene>
    <name evidence="6" type="ORF">COA96_08925</name>
</gene>
<dbReference type="Proteomes" id="UP000218327">
    <property type="component" value="Unassembled WGS sequence"/>
</dbReference>
<name>A0A2A5AZA3_9GAMM</name>
<protein>
    <submittedName>
        <fullName evidence="6">TetR family transcriptional regulator</fullName>
    </submittedName>
</protein>
<evidence type="ECO:0000256" key="1">
    <source>
        <dbReference type="ARBA" id="ARBA00023015"/>
    </source>
</evidence>
<dbReference type="InterPro" id="IPR009057">
    <property type="entry name" value="Homeodomain-like_sf"/>
</dbReference>
<feature type="DNA-binding region" description="H-T-H motif" evidence="4">
    <location>
        <begin position="35"/>
        <end position="54"/>
    </location>
</feature>
<keyword evidence="1" id="KW-0805">Transcription regulation</keyword>
<keyword evidence="2 4" id="KW-0238">DNA-binding</keyword>
<dbReference type="GO" id="GO:0000976">
    <property type="term" value="F:transcription cis-regulatory region binding"/>
    <property type="evidence" value="ECO:0007669"/>
    <property type="project" value="TreeGrafter"/>
</dbReference>
<evidence type="ECO:0000313" key="7">
    <source>
        <dbReference type="Proteomes" id="UP000218327"/>
    </source>
</evidence>
<dbReference type="Pfam" id="PF17920">
    <property type="entry name" value="TetR_C_16"/>
    <property type="match status" value="1"/>
</dbReference>
<dbReference type="InterPro" id="IPR041678">
    <property type="entry name" value="TetR_C_16"/>
</dbReference>
<proteinExistence type="predicted"/>
<feature type="domain" description="HTH tetR-type" evidence="5">
    <location>
        <begin position="12"/>
        <end position="72"/>
    </location>
</feature>
<dbReference type="GO" id="GO:0003700">
    <property type="term" value="F:DNA-binding transcription factor activity"/>
    <property type="evidence" value="ECO:0007669"/>
    <property type="project" value="TreeGrafter"/>
</dbReference>
<evidence type="ECO:0000256" key="4">
    <source>
        <dbReference type="PROSITE-ProRule" id="PRU00335"/>
    </source>
</evidence>
<evidence type="ECO:0000256" key="2">
    <source>
        <dbReference type="ARBA" id="ARBA00023125"/>
    </source>
</evidence>
<dbReference type="SUPFAM" id="SSF46689">
    <property type="entry name" value="Homeodomain-like"/>
    <property type="match status" value="1"/>
</dbReference>
<evidence type="ECO:0000259" key="5">
    <source>
        <dbReference type="PROSITE" id="PS50977"/>
    </source>
</evidence>
<keyword evidence="3" id="KW-0804">Transcription</keyword>
<dbReference type="EMBL" id="NVVJ01000024">
    <property type="protein sequence ID" value="PCJ24637.1"/>
    <property type="molecule type" value="Genomic_DNA"/>
</dbReference>
<dbReference type="SUPFAM" id="SSF48498">
    <property type="entry name" value="Tetracyclin repressor-like, C-terminal domain"/>
    <property type="match status" value="1"/>
</dbReference>
<dbReference type="AlphaFoldDB" id="A0A2A5AZA3"/>
<dbReference type="Pfam" id="PF00440">
    <property type="entry name" value="TetR_N"/>
    <property type="match status" value="1"/>
</dbReference>
<dbReference type="PANTHER" id="PTHR30055">
    <property type="entry name" value="HTH-TYPE TRANSCRIPTIONAL REGULATOR RUTR"/>
    <property type="match status" value="1"/>
</dbReference>
<sequence length="192" mass="20666">MNKKNVKRRNAEATRKAILESARKRFALAGYDGAGLREIAAGADVTAMMVNRYFGSKEQLFAEVLDHVMEKPFILTPEALGSPNLARSTASALVAITNKQEEPLDGFSVMLHSASNKKAAQIARLKVEQGRQKSLSDALQGPLAAERAAILLSIVAGVQVMRQTIGITPLAEADPDDLVNLLTPVFDKLING</sequence>
<dbReference type="PROSITE" id="PS50977">
    <property type="entry name" value="HTH_TETR_2"/>
    <property type="match status" value="1"/>
</dbReference>
<accession>A0A2A5AZA3</accession>
<dbReference type="InterPro" id="IPR001647">
    <property type="entry name" value="HTH_TetR"/>
</dbReference>
<comment type="caution">
    <text evidence="6">The sequence shown here is derived from an EMBL/GenBank/DDBJ whole genome shotgun (WGS) entry which is preliminary data.</text>
</comment>
<organism evidence="6 7">
    <name type="scientific">SAR86 cluster bacterium</name>
    <dbReference type="NCBI Taxonomy" id="2030880"/>
    <lineage>
        <taxon>Bacteria</taxon>
        <taxon>Pseudomonadati</taxon>
        <taxon>Pseudomonadota</taxon>
        <taxon>Gammaproteobacteria</taxon>
        <taxon>SAR86 cluster</taxon>
    </lineage>
</organism>
<dbReference type="PANTHER" id="PTHR30055:SF234">
    <property type="entry name" value="HTH-TYPE TRANSCRIPTIONAL REGULATOR BETI"/>
    <property type="match status" value="1"/>
</dbReference>
<dbReference type="InterPro" id="IPR036271">
    <property type="entry name" value="Tet_transcr_reg_TetR-rel_C_sf"/>
</dbReference>
<dbReference type="Gene3D" id="1.10.357.10">
    <property type="entry name" value="Tetracycline Repressor, domain 2"/>
    <property type="match status" value="1"/>
</dbReference>
<evidence type="ECO:0000256" key="3">
    <source>
        <dbReference type="ARBA" id="ARBA00023163"/>
    </source>
</evidence>
<dbReference type="InterPro" id="IPR050109">
    <property type="entry name" value="HTH-type_TetR-like_transc_reg"/>
</dbReference>
<evidence type="ECO:0000313" key="6">
    <source>
        <dbReference type="EMBL" id="PCJ24637.1"/>
    </source>
</evidence>